<accession>A0AAN6YZB3</accession>
<dbReference type="Proteomes" id="UP001302602">
    <property type="component" value="Unassembled WGS sequence"/>
</dbReference>
<organism evidence="2 3">
    <name type="scientific">Parathielavia appendiculata</name>
    <dbReference type="NCBI Taxonomy" id="2587402"/>
    <lineage>
        <taxon>Eukaryota</taxon>
        <taxon>Fungi</taxon>
        <taxon>Dikarya</taxon>
        <taxon>Ascomycota</taxon>
        <taxon>Pezizomycotina</taxon>
        <taxon>Sordariomycetes</taxon>
        <taxon>Sordariomycetidae</taxon>
        <taxon>Sordariales</taxon>
        <taxon>Chaetomiaceae</taxon>
        <taxon>Parathielavia</taxon>
    </lineage>
</organism>
<evidence type="ECO:0000256" key="1">
    <source>
        <dbReference type="SAM" id="Phobius"/>
    </source>
</evidence>
<feature type="transmembrane region" description="Helical" evidence="1">
    <location>
        <begin position="14"/>
        <end position="34"/>
    </location>
</feature>
<protein>
    <submittedName>
        <fullName evidence="2">Uncharacterized protein</fullName>
    </submittedName>
</protein>
<evidence type="ECO:0000313" key="3">
    <source>
        <dbReference type="Proteomes" id="UP001302602"/>
    </source>
</evidence>
<dbReference type="EMBL" id="MU853245">
    <property type="protein sequence ID" value="KAK4119691.1"/>
    <property type="molecule type" value="Genomic_DNA"/>
</dbReference>
<dbReference type="GeneID" id="87830577"/>
<evidence type="ECO:0000313" key="2">
    <source>
        <dbReference type="EMBL" id="KAK4119691.1"/>
    </source>
</evidence>
<reference evidence="2" key="2">
    <citation type="submission" date="2023-05" db="EMBL/GenBank/DDBJ databases">
        <authorList>
            <consortium name="Lawrence Berkeley National Laboratory"/>
            <person name="Steindorff A."/>
            <person name="Hensen N."/>
            <person name="Bonometti L."/>
            <person name="Westerberg I."/>
            <person name="Brannstrom I.O."/>
            <person name="Guillou S."/>
            <person name="Cros-Aarteil S."/>
            <person name="Calhoun S."/>
            <person name="Haridas S."/>
            <person name="Kuo A."/>
            <person name="Mondo S."/>
            <person name="Pangilinan J."/>
            <person name="Riley R."/>
            <person name="Labutti K."/>
            <person name="Andreopoulos B."/>
            <person name="Lipzen A."/>
            <person name="Chen C."/>
            <person name="Yanf M."/>
            <person name="Daum C."/>
            <person name="Ng V."/>
            <person name="Clum A."/>
            <person name="Ohm R."/>
            <person name="Martin F."/>
            <person name="Silar P."/>
            <person name="Natvig D."/>
            <person name="Lalanne C."/>
            <person name="Gautier V."/>
            <person name="Ament-Velasquez S.L."/>
            <person name="Kruys A."/>
            <person name="Hutchinson M.I."/>
            <person name="Powell A.J."/>
            <person name="Barry K."/>
            <person name="Miller A.N."/>
            <person name="Grigoriev I.V."/>
            <person name="Debuchy R."/>
            <person name="Gladieux P."/>
            <person name="Thoren M.H."/>
            <person name="Johannesson H."/>
        </authorList>
    </citation>
    <scope>NUCLEOTIDE SEQUENCE</scope>
    <source>
        <strain evidence="2">CBS 731.68</strain>
    </source>
</reference>
<keyword evidence="1" id="KW-1133">Transmembrane helix</keyword>
<keyword evidence="1" id="KW-0812">Transmembrane</keyword>
<comment type="caution">
    <text evidence="2">The sequence shown here is derived from an EMBL/GenBank/DDBJ whole genome shotgun (WGS) entry which is preliminary data.</text>
</comment>
<gene>
    <name evidence="2" type="ORF">N657DRAFT_649839</name>
</gene>
<sequence length="82" mass="8736">MPRVLPTSKMLNRVGVPIVAAALIVVAIIIYFLAELGDRFLVCGPRLVVLESRGTGNLVLLSCKCPAVGCMAAQLSVRQREG</sequence>
<dbReference type="RefSeq" id="XP_062643464.1">
    <property type="nucleotide sequence ID" value="XM_062793808.1"/>
</dbReference>
<reference evidence="2" key="1">
    <citation type="journal article" date="2023" name="Mol. Phylogenet. Evol.">
        <title>Genome-scale phylogeny and comparative genomics of the fungal order Sordariales.</title>
        <authorList>
            <person name="Hensen N."/>
            <person name="Bonometti L."/>
            <person name="Westerberg I."/>
            <person name="Brannstrom I.O."/>
            <person name="Guillou S."/>
            <person name="Cros-Aarteil S."/>
            <person name="Calhoun S."/>
            <person name="Haridas S."/>
            <person name="Kuo A."/>
            <person name="Mondo S."/>
            <person name="Pangilinan J."/>
            <person name="Riley R."/>
            <person name="LaButti K."/>
            <person name="Andreopoulos B."/>
            <person name="Lipzen A."/>
            <person name="Chen C."/>
            <person name="Yan M."/>
            <person name="Daum C."/>
            <person name="Ng V."/>
            <person name="Clum A."/>
            <person name="Steindorff A."/>
            <person name="Ohm R.A."/>
            <person name="Martin F."/>
            <person name="Silar P."/>
            <person name="Natvig D.O."/>
            <person name="Lalanne C."/>
            <person name="Gautier V."/>
            <person name="Ament-Velasquez S.L."/>
            <person name="Kruys A."/>
            <person name="Hutchinson M.I."/>
            <person name="Powell A.J."/>
            <person name="Barry K."/>
            <person name="Miller A.N."/>
            <person name="Grigoriev I.V."/>
            <person name="Debuchy R."/>
            <person name="Gladieux P."/>
            <person name="Hiltunen Thoren M."/>
            <person name="Johannesson H."/>
        </authorList>
    </citation>
    <scope>NUCLEOTIDE SEQUENCE</scope>
    <source>
        <strain evidence="2">CBS 731.68</strain>
    </source>
</reference>
<keyword evidence="1" id="KW-0472">Membrane</keyword>
<dbReference type="AlphaFoldDB" id="A0AAN6YZB3"/>
<keyword evidence="3" id="KW-1185">Reference proteome</keyword>
<proteinExistence type="predicted"/>
<name>A0AAN6YZB3_9PEZI</name>